<dbReference type="Proteomes" id="UP000195871">
    <property type="component" value="Unassembled WGS sequence"/>
</dbReference>
<evidence type="ECO:0000313" key="4">
    <source>
        <dbReference type="EMBL" id="ONH75835.1"/>
    </source>
</evidence>
<reference evidence="4" key="4">
    <citation type="submission" date="2017-01" db="EMBL/GenBank/DDBJ databases">
        <authorList>
            <person name="Mah S.A."/>
            <person name="Swanson W.J."/>
            <person name="Moy G.W."/>
            <person name="Vacquier V.D."/>
        </authorList>
    </citation>
    <scope>NUCLEOTIDE SEQUENCE [LARGE SCALE GENOMIC DNA]</scope>
    <source>
        <strain evidence="4">129</strain>
    </source>
</reference>
<feature type="compositionally biased region" description="Basic and acidic residues" evidence="1">
    <location>
        <begin position="51"/>
        <end position="61"/>
    </location>
</feature>
<evidence type="ECO:0000313" key="3">
    <source>
        <dbReference type="EMBL" id="KGK36656.1"/>
    </source>
</evidence>
<evidence type="ECO:0000313" key="2">
    <source>
        <dbReference type="EMBL" id="AWU76931.1"/>
    </source>
</evidence>
<evidence type="ECO:0000256" key="1">
    <source>
        <dbReference type="SAM" id="MobiDB-lite"/>
    </source>
</evidence>
<reference evidence="7" key="3">
    <citation type="journal article" date="2017" name="Genome Announc.">
        <title>Genome sequences of Cyberlindnera fabianii 65, Pichia kudriavzevii 129, and Saccharomyces cerevisiae 131 isolated from fermented masau fruits in Zimbabwe.</title>
        <authorList>
            <person name="van Rijswijck I.M.H."/>
            <person name="Derks M.F.L."/>
            <person name="Abee T."/>
            <person name="de Ridder D."/>
            <person name="Smid E.J."/>
        </authorList>
    </citation>
    <scope>NUCLEOTIDE SEQUENCE [LARGE SCALE GENOMIC DNA]</scope>
    <source>
        <strain evidence="7">129</strain>
    </source>
</reference>
<feature type="compositionally biased region" description="Acidic residues" evidence="1">
    <location>
        <begin position="68"/>
        <end position="87"/>
    </location>
</feature>
<dbReference type="InterPro" id="IPR013226">
    <property type="entry name" value="Pal1"/>
</dbReference>
<evidence type="ECO:0000313" key="9">
    <source>
        <dbReference type="Proteomes" id="UP000249293"/>
    </source>
</evidence>
<dbReference type="GO" id="GO:0005737">
    <property type="term" value="C:cytoplasm"/>
    <property type="evidence" value="ECO:0007669"/>
    <property type="project" value="TreeGrafter"/>
</dbReference>
<dbReference type="VEuPathDB" id="FungiDB:C5L36_0C08440"/>
<organism evidence="3 6">
    <name type="scientific">Pichia kudriavzevii</name>
    <name type="common">Yeast</name>
    <name type="synonym">Issatchenkia orientalis</name>
    <dbReference type="NCBI Taxonomy" id="4909"/>
    <lineage>
        <taxon>Eukaryota</taxon>
        <taxon>Fungi</taxon>
        <taxon>Dikarya</taxon>
        <taxon>Ascomycota</taxon>
        <taxon>Saccharomycotina</taxon>
        <taxon>Pichiomycetes</taxon>
        <taxon>Pichiales</taxon>
        <taxon>Pichiaceae</taxon>
        <taxon>Pichia</taxon>
    </lineage>
</organism>
<dbReference type="HOGENOM" id="CLU_530026_0_0_1"/>
<name>A0A099NXN5_PICKU</name>
<feature type="compositionally biased region" description="Polar residues" evidence="1">
    <location>
        <begin position="1"/>
        <end position="24"/>
    </location>
</feature>
<dbReference type="PANTHER" id="PTHR28307">
    <property type="entry name" value="PROTEIN PAL1"/>
    <property type="match status" value="1"/>
</dbReference>
<evidence type="ECO:0000313" key="8">
    <source>
        <dbReference type="Proteomes" id="UP000195871"/>
    </source>
</evidence>
<feature type="compositionally biased region" description="Basic and acidic residues" evidence="1">
    <location>
        <begin position="299"/>
        <end position="308"/>
    </location>
</feature>
<dbReference type="Proteomes" id="UP000189274">
    <property type="component" value="Unassembled WGS sequence"/>
</dbReference>
<feature type="compositionally biased region" description="Basic residues" evidence="1">
    <location>
        <begin position="284"/>
        <end position="298"/>
    </location>
</feature>
<feature type="compositionally biased region" description="Basic and acidic residues" evidence="1">
    <location>
        <begin position="167"/>
        <end position="180"/>
    </location>
</feature>
<feature type="region of interest" description="Disordered" evidence="1">
    <location>
        <begin position="1"/>
        <end position="333"/>
    </location>
</feature>
<reference evidence="2 9" key="6">
    <citation type="submission" date="2018-06" db="EMBL/GenBank/DDBJ databases">
        <title>Population genomics shows no distinction between pathogenic Candida krusei and environmental Pichia kudriavzevii: One species, four names.</title>
        <authorList>
            <person name="Douglass A.P."/>
            <person name="Offei B."/>
            <person name="Braun-Galleani S."/>
            <person name="Coughlan A.Y."/>
            <person name="Martos A."/>
            <person name="Ortiz-Merino R.A."/>
            <person name="Byrne K.P."/>
            <person name="Wolfe K.H."/>
        </authorList>
    </citation>
    <scope>NUCLEOTIDE SEQUENCE [LARGE SCALE GENOMIC DNA]</scope>
    <source>
        <strain evidence="2 9">CBS573</strain>
    </source>
</reference>
<evidence type="ECO:0000313" key="6">
    <source>
        <dbReference type="Proteomes" id="UP000029867"/>
    </source>
</evidence>
<feature type="compositionally biased region" description="Polar residues" evidence="1">
    <location>
        <begin position="35"/>
        <end position="49"/>
    </location>
</feature>
<feature type="compositionally biased region" description="Pro residues" evidence="1">
    <location>
        <begin position="219"/>
        <end position="228"/>
    </location>
</feature>
<dbReference type="Pfam" id="PF08316">
    <property type="entry name" value="Pal1"/>
    <property type="match status" value="1"/>
</dbReference>
<evidence type="ECO:0000313" key="7">
    <source>
        <dbReference type="Proteomes" id="UP000189274"/>
    </source>
</evidence>
<dbReference type="eggNOG" id="ENOG502QPHY">
    <property type="taxonomic scope" value="Eukaryota"/>
</dbReference>
<dbReference type="EMBL" id="JQFK01000059">
    <property type="protein sequence ID" value="KGK36656.1"/>
    <property type="molecule type" value="Genomic_DNA"/>
</dbReference>
<feature type="compositionally biased region" description="Low complexity" evidence="1">
    <location>
        <begin position="133"/>
        <end position="144"/>
    </location>
</feature>
<dbReference type="PANTHER" id="PTHR28307:SF2">
    <property type="entry name" value="PROTEIN PAL1"/>
    <property type="match status" value="1"/>
</dbReference>
<dbReference type="EMBL" id="NHMM01000001">
    <property type="protein sequence ID" value="OUT24469.1"/>
    <property type="molecule type" value="Genomic_DNA"/>
</dbReference>
<dbReference type="EMBL" id="CP028775">
    <property type="protein sequence ID" value="AWU76931.1"/>
    <property type="molecule type" value="Genomic_DNA"/>
</dbReference>
<protein>
    <submittedName>
        <fullName evidence="4">Protein PAL1</fullName>
    </submittedName>
</protein>
<feature type="compositionally biased region" description="Polar residues" evidence="1">
    <location>
        <begin position="202"/>
        <end position="215"/>
    </location>
</feature>
<evidence type="ECO:0000313" key="5">
    <source>
        <dbReference type="EMBL" id="OUT24469.1"/>
    </source>
</evidence>
<dbReference type="Proteomes" id="UP000029867">
    <property type="component" value="Unassembled WGS sequence"/>
</dbReference>
<gene>
    <name evidence="4" type="ORF">BOH78_1328</name>
    <name evidence="2" type="ORF">C5L36_0C08440</name>
    <name evidence="5" type="ORF">CAS74_000857</name>
    <name evidence="3" type="ORF">JL09_g4192</name>
</gene>
<dbReference type="EMBL" id="MQVM01000005">
    <property type="protein sequence ID" value="ONH75835.1"/>
    <property type="molecule type" value="Genomic_DNA"/>
</dbReference>
<feature type="compositionally biased region" description="Polar residues" evidence="1">
    <location>
        <begin position="116"/>
        <end position="132"/>
    </location>
</feature>
<feature type="compositionally biased region" description="Polar residues" evidence="1">
    <location>
        <begin position="229"/>
        <end position="249"/>
    </location>
</feature>
<proteinExistence type="predicted"/>
<dbReference type="Proteomes" id="UP000249293">
    <property type="component" value="Chromosome 3"/>
</dbReference>
<feature type="compositionally biased region" description="Polar residues" evidence="1">
    <location>
        <begin position="96"/>
        <end position="105"/>
    </location>
</feature>
<dbReference type="AlphaFoldDB" id="A0A099NXN5"/>
<sequence>MYHHSNQSATSTGSSRRISTNNPFRSALLQEERSAPSNIDETQYNSWLSQRIEEEKHDAKRSSYNSYGDDDYYDDDDANSFTEGDEFDFAKPGSVPINTRSMSDNSARRSRDSYNPFATYTRSRSNTPVHTPSRSTFSRHSGSSPVPVGNEAPLPPPSYEEVVGTKYAKDEYPKDEKNPFPERANNNNTENIKSSEAEYGHNNGNLRRANTTAYQSRRPAPPPPPPIPSSHTKPQLNPESMTSTTTTRILSDGRVRSKSTGDQINERAHSSRHKHSSKTDEQGRHHHGSRSHHHSHRSHDRDRRRDQGYDDDDEGYERQRRSNTRRKKFVQERSKNLDTIDKLDVTGFFGGGKFHHDGPFDACTPQRNKDTKAAPVAAFPVDGPNNSIKGMAPENSKDQQYDMVFGIDNARGDIQAPTKPRSNSDIKRGYTNGTVVKRANTSDLESLVSPDKNVLAQVDASQTEKLYGDTTLGLGASTFMDGAPAYGAKQTNSKDGGLGRKKTFLGRMKTIVRK</sequence>
<reference evidence="5 8" key="5">
    <citation type="submission" date="2017-05" db="EMBL/GenBank/DDBJ databases">
        <title>The Genome Sequence of Candida krusei Ckrusei653.</title>
        <authorList>
            <person name="Cuomo C."/>
            <person name="Forche A."/>
            <person name="Young S."/>
            <person name="Abouelleil A."/>
            <person name="Cao P."/>
            <person name="Chapman S."/>
            <person name="Cusick C."/>
            <person name="Shea T."/>
            <person name="Nusbaum C."/>
            <person name="Birren B."/>
        </authorList>
    </citation>
    <scope>NUCLEOTIDE SEQUENCE [LARGE SCALE GENOMIC DNA]</scope>
    <source>
        <strain evidence="5 8">Ckrusei653</strain>
    </source>
</reference>
<keyword evidence="9" id="KW-1185">Reference proteome</keyword>
<reference evidence="3" key="2">
    <citation type="submission" date="2014-08" db="EMBL/GenBank/DDBJ databases">
        <title>Exploiting Issatchenkia orientalis SD108 for Succinic Acid Production.</title>
        <authorList>
            <person name="Xiao H."/>
            <person name="Shao Z."/>
            <person name="Jiang Y."/>
            <person name="Dole S."/>
            <person name="Zhao H."/>
        </authorList>
    </citation>
    <scope>NUCLEOTIDE SEQUENCE [LARGE SCALE GENOMIC DNA]</scope>
    <source>
        <strain evidence="3">SD108</strain>
    </source>
</reference>
<reference evidence="6" key="1">
    <citation type="journal article" date="2014" name="Microb. Cell Fact.">
        <title>Exploiting Issatchenkia orientalis SD108 for succinic acid production.</title>
        <authorList>
            <person name="Xiao H."/>
            <person name="Shao Z."/>
            <person name="Jiang Y."/>
            <person name="Dole S."/>
            <person name="Zhao H."/>
        </authorList>
    </citation>
    <scope>NUCLEOTIDE SEQUENCE [LARGE SCALE GENOMIC DNA]</scope>
    <source>
        <strain evidence="6">SD108</strain>
    </source>
</reference>
<accession>A0A099NXN5</accession>
<dbReference type="OrthoDB" id="5352132at2759"/>